<name>A0A4Y9F6H5_9MICC</name>
<dbReference type="PANTHER" id="PTHR43566">
    <property type="entry name" value="CONSERVED PROTEIN"/>
    <property type="match status" value="1"/>
</dbReference>
<dbReference type="InterPro" id="IPR027417">
    <property type="entry name" value="P-loop_NTPase"/>
</dbReference>
<keyword evidence="3" id="KW-0547">Nucleotide-binding</keyword>
<sequence>MSDQYIQRFADGALTRALNRAGAVLIEGPKGCGKTETALQVAQSQVRLDVDPQVSQTVEIDPSLLLLGEHPRLLDEWQLHPVMWDVVRRDVDDRKLTGGYILTGSTAPGETAARHTGAGRFARLQMNTMSLAESGESTRQVSLGELLEGEAPRAAAPAVSISDLIDRMCRGGWPAFIHLPLDAALENLRDYVSTVADVDIRTPDGVRRDPAQVRRLLRSLGRGIGTELKFSTLAQDSGINRDTAADYIAALSRIFIHVEQPAWSAHLRSKATLRNSPKRHMADPALVVAALGATPQKVLQDLDFAGQLFESQVVHDLSVYMGDQGTVSHARDSSGREVDAVLERHDGRWALVEIKLGSREETVEKAATSLKNFRDQLDLSRYEYSPELIVLTGGGLSYQRKDGVKVVAFTALTQ</sequence>
<feature type="domain" description="DUF4143" evidence="2">
    <location>
        <begin position="199"/>
        <end position="356"/>
    </location>
</feature>
<dbReference type="OrthoDB" id="128089at2"/>
<comment type="caution">
    <text evidence="3">The sequence shown here is derived from an EMBL/GenBank/DDBJ whole genome shotgun (WGS) entry which is preliminary data.</text>
</comment>
<reference evidence="3 4" key="1">
    <citation type="submission" date="2019-03" db="EMBL/GenBank/DDBJ databases">
        <title>Diversity of the mouse oral microbiome.</title>
        <authorList>
            <person name="Joseph S."/>
            <person name="Aduse-Opoku J."/>
            <person name="Curtis M."/>
            <person name="Wade W."/>
            <person name="Hashim A."/>
        </authorList>
    </citation>
    <scope>NUCLEOTIDE SEQUENCE [LARGE SCALE GENOMIC DNA]</scope>
    <source>
        <strain evidence="4">irhom_31</strain>
    </source>
</reference>
<keyword evidence="3" id="KW-0067">ATP-binding</keyword>
<dbReference type="PANTHER" id="PTHR43566:SF2">
    <property type="entry name" value="DUF4143 DOMAIN-CONTAINING PROTEIN"/>
    <property type="match status" value="1"/>
</dbReference>
<gene>
    <name evidence="3" type="ORF">E4U03_05350</name>
</gene>
<dbReference type="Proteomes" id="UP000297951">
    <property type="component" value="Unassembled WGS sequence"/>
</dbReference>
<protein>
    <submittedName>
        <fullName evidence="3">ATP-binding protein</fullName>
    </submittedName>
</protein>
<dbReference type="GO" id="GO:0005524">
    <property type="term" value="F:ATP binding"/>
    <property type="evidence" value="ECO:0007669"/>
    <property type="project" value="UniProtKB-KW"/>
</dbReference>
<dbReference type="SUPFAM" id="SSF52540">
    <property type="entry name" value="P-loop containing nucleoside triphosphate hydrolases"/>
    <property type="match status" value="1"/>
</dbReference>
<accession>A0A4Y9F6H5</accession>
<dbReference type="AlphaFoldDB" id="A0A4Y9F6H5"/>
<proteinExistence type="predicted"/>
<dbReference type="Pfam" id="PF13635">
    <property type="entry name" value="DUF4143"/>
    <property type="match status" value="1"/>
</dbReference>
<dbReference type="InterPro" id="IPR041682">
    <property type="entry name" value="AAA_14"/>
</dbReference>
<evidence type="ECO:0000313" key="4">
    <source>
        <dbReference type="Proteomes" id="UP000297951"/>
    </source>
</evidence>
<dbReference type="RefSeq" id="WP_135012198.1">
    <property type="nucleotide sequence ID" value="NZ_JADGLK010000015.1"/>
</dbReference>
<evidence type="ECO:0000313" key="3">
    <source>
        <dbReference type="EMBL" id="TFU22618.1"/>
    </source>
</evidence>
<dbReference type="Pfam" id="PF13173">
    <property type="entry name" value="AAA_14"/>
    <property type="match status" value="1"/>
</dbReference>
<dbReference type="EMBL" id="SPQC01000015">
    <property type="protein sequence ID" value="TFU22618.1"/>
    <property type="molecule type" value="Genomic_DNA"/>
</dbReference>
<evidence type="ECO:0000259" key="2">
    <source>
        <dbReference type="Pfam" id="PF13635"/>
    </source>
</evidence>
<evidence type="ECO:0000259" key="1">
    <source>
        <dbReference type="Pfam" id="PF13173"/>
    </source>
</evidence>
<organism evidence="3 4">
    <name type="scientific">Rothia nasimurium</name>
    <dbReference type="NCBI Taxonomy" id="85336"/>
    <lineage>
        <taxon>Bacteria</taxon>
        <taxon>Bacillati</taxon>
        <taxon>Actinomycetota</taxon>
        <taxon>Actinomycetes</taxon>
        <taxon>Micrococcales</taxon>
        <taxon>Micrococcaceae</taxon>
        <taxon>Rothia</taxon>
    </lineage>
</organism>
<feature type="domain" description="AAA" evidence="1">
    <location>
        <begin position="23"/>
        <end position="133"/>
    </location>
</feature>
<dbReference type="InterPro" id="IPR025420">
    <property type="entry name" value="DUF4143"/>
</dbReference>
<dbReference type="Gene3D" id="3.40.50.300">
    <property type="entry name" value="P-loop containing nucleotide triphosphate hydrolases"/>
    <property type="match status" value="1"/>
</dbReference>